<feature type="region of interest" description="Disordered" evidence="8">
    <location>
        <begin position="680"/>
        <end position="737"/>
    </location>
</feature>
<feature type="domain" description="C2H2-type" evidence="9">
    <location>
        <begin position="277"/>
        <end position="304"/>
    </location>
</feature>
<dbReference type="EMBL" id="GL385395">
    <property type="protein sequence ID" value="EJT81463.1"/>
    <property type="molecule type" value="Genomic_DNA"/>
</dbReference>
<evidence type="ECO:0000256" key="4">
    <source>
        <dbReference type="ARBA" id="ARBA00022771"/>
    </source>
</evidence>
<reference evidence="11" key="4">
    <citation type="journal article" date="2015" name="G3 (Bethesda)">
        <title>Genome sequences of three phytopathogenic species of the Magnaporthaceae family of fungi.</title>
        <authorList>
            <person name="Okagaki L.H."/>
            <person name="Nunes C.C."/>
            <person name="Sailsbery J."/>
            <person name="Clay B."/>
            <person name="Brown D."/>
            <person name="John T."/>
            <person name="Oh Y."/>
            <person name="Young N."/>
            <person name="Fitzgerald M."/>
            <person name="Haas B.J."/>
            <person name="Zeng Q."/>
            <person name="Young S."/>
            <person name="Adiconis X."/>
            <person name="Fan L."/>
            <person name="Levin J.Z."/>
            <person name="Mitchell T.K."/>
            <person name="Okubara P.A."/>
            <person name="Farman M.L."/>
            <person name="Kohn L.M."/>
            <person name="Birren B."/>
            <person name="Ma L.-J."/>
            <person name="Dean R.A."/>
        </authorList>
    </citation>
    <scope>NUCLEOTIDE SEQUENCE</scope>
    <source>
        <strain evidence="11">R3-111a-1</strain>
    </source>
</reference>
<feature type="compositionally biased region" description="Polar residues" evidence="8">
    <location>
        <begin position="186"/>
        <end position="198"/>
    </location>
</feature>
<feature type="compositionally biased region" description="Low complexity" evidence="8">
    <location>
        <begin position="12"/>
        <end position="22"/>
    </location>
</feature>
<dbReference type="SUPFAM" id="SSF57667">
    <property type="entry name" value="beta-beta-alpha zinc fingers"/>
    <property type="match status" value="2"/>
</dbReference>
<keyword evidence="12" id="KW-1185">Reference proteome</keyword>
<evidence type="ECO:0000256" key="1">
    <source>
        <dbReference type="ARBA" id="ARBA00004123"/>
    </source>
</evidence>
<evidence type="ECO:0000313" key="11">
    <source>
        <dbReference type="EnsemblFungi" id="EJT81463"/>
    </source>
</evidence>
<dbReference type="FunFam" id="3.30.160.60:FF:000446">
    <property type="entry name" value="Zinc finger protein"/>
    <property type="match status" value="1"/>
</dbReference>
<gene>
    <name evidence="11" type="primary">20341899</name>
    <name evidence="10" type="ORF">GGTG_01441</name>
</gene>
<evidence type="ECO:0000256" key="5">
    <source>
        <dbReference type="ARBA" id="ARBA00022833"/>
    </source>
</evidence>
<dbReference type="Proteomes" id="UP000006039">
    <property type="component" value="Unassembled WGS sequence"/>
</dbReference>
<feature type="region of interest" description="Disordered" evidence="8">
    <location>
        <begin position="133"/>
        <end position="235"/>
    </location>
</feature>
<keyword evidence="2" id="KW-0479">Metal-binding</keyword>
<dbReference type="EnsemblFungi" id="EJT81463">
    <property type="protein sequence ID" value="EJT81463"/>
    <property type="gene ID" value="GGTG_01441"/>
</dbReference>
<dbReference type="GeneID" id="20341899"/>
<evidence type="ECO:0000313" key="12">
    <source>
        <dbReference type="Proteomes" id="UP000006039"/>
    </source>
</evidence>
<comment type="subcellular location">
    <subcellularLocation>
        <location evidence="1">Nucleus</location>
    </subcellularLocation>
</comment>
<dbReference type="OrthoDB" id="8117402at2759"/>
<dbReference type="PANTHER" id="PTHR23235:SF120">
    <property type="entry name" value="KRUPPEL-LIKE FACTOR 15"/>
    <property type="match status" value="1"/>
</dbReference>
<feature type="compositionally biased region" description="Low complexity" evidence="8">
    <location>
        <begin position="54"/>
        <end position="67"/>
    </location>
</feature>
<keyword evidence="3" id="KW-0677">Repeat</keyword>
<dbReference type="RefSeq" id="XP_009217471.1">
    <property type="nucleotide sequence ID" value="XM_009219207.1"/>
</dbReference>
<dbReference type="VEuPathDB" id="FungiDB:GGTG_01441"/>
<dbReference type="GO" id="GO:0000978">
    <property type="term" value="F:RNA polymerase II cis-regulatory region sequence-specific DNA binding"/>
    <property type="evidence" value="ECO:0007669"/>
    <property type="project" value="TreeGrafter"/>
</dbReference>
<proteinExistence type="predicted"/>
<dbReference type="GO" id="GO:0008270">
    <property type="term" value="F:zinc ion binding"/>
    <property type="evidence" value="ECO:0007669"/>
    <property type="project" value="UniProtKB-KW"/>
</dbReference>
<keyword evidence="6" id="KW-0539">Nucleus</keyword>
<dbReference type="SMART" id="SM00355">
    <property type="entry name" value="ZnF_C2H2"/>
    <property type="match status" value="3"/>
</dbReference>
<feature type="compositionally biased region" description="Polar residues" evidence="8">
    <location>
        <begin position="536"/>
        <end position="551"/>
    </location>
</feature>
<feature type="region of interest" description="Disordered" evidence="8">
    <location>
        <begin position="477"/>
        <end position="611"/>
    </location>
</feature>
<feature type="compositionally biased region" description="Polar residues" evidence="8">
    <location>
        <begin position="212"/>
        <end position="233"/>
    </location>
</feature>
<accession>J3NJL0</accession>
<feature type="compositionally biased region" description="Pro residues" evidence="8">
    <location>
        <begin position="141"/>
        <end position="151"/>
    </location>
</feature>
<dbReference type="PANTHER" id="PTHR23235">
    <property type="entry name" value="KRUEPPEL-LIKE TRANSCRIPTION FACTOR"/>
    <property type="match status" value="1"/>
</dbReference>
<dbReference type="Gene3D" id="3.30.160.60">
    <property type="entry name" value="Classic Zinc Finger"/>
    <property type="match status" value="3"/>
</dbReference>
<dbReference type="GO" id="GO:0005634">
    <property type="term" value="C:nucleus"/>
    <property type="evidence" value="ECO:0007669"/>
    <property type="project" value="UniProtKB-SubCell"/>
</dbReference>
<dbReference type="GO" id="GO:0000981">
    <property type="term" value="F:DNA-binding transcription factor activity, RNA polymerase II-specific"/>
    <property type="evidence" value="ECO:0007669"/>
    <property type="project" value="TreeGrafter"/>
</dbReference>
<reference evidence="10" key="3">
    <citation type="submission" date="2010-09" db="EMBL/GenBank/DDBJ databases">
        <title>Annotation of Gaeumannomyces graminis var. tritici R3-111a-1.</title>
        <authorList>
            <consortium name="The Broad Institute Genome Sequencing Platform"/>
            <person name="Ma L.-J."/>
            <person name="Dead R."/>
            <person name="Young S.K."/>
            <person name="Zeng Q."/>
            <person name="Gargeya S."/>
            <person name="Fitzgerald M."/>
            <person name="Haas B."/>
            <person name="Abouelleil A."/>
            <person name="Alvarado L."/>
            <person name="Arachchi H.M."/>
            <person name="Berlin A."/>
            <person name="Brown A."/>
            <person name="Chapman S.B."/>
            <person name="Chen Z."/>
            <person name="Dunbar C."/>
            <person name="Freedman E."/>
            <person name="Gearin G."/>
            <person name="Gellesch M."/>
            <person name="Goldberg J."/>
            <person name="Griggs A."/>
            <person name="Gujja S."/>
            <person name="Heiman D."/>
            <person name="Howarth C."/>
            <person name="Larson L."/>
            <person name="Lui A."/>
            <person name="MacDonald P.J.P."/>
            <person name="Mehta T."/>
            <person name="Montmayeur A."/>
            <person name="Murphy C."/>
            <person name="Neiman D."/>
            <person name="Pearson M."/>
            <person name="Priest M."/>
            <person name="Roberts A."/>
            <person name="Saif S."/>
            <person name="Shea T."/>
            <person name="Shenoy N."/>
            <person name="Sisk P."/>
            <person name="Stolte C."/>
            <person name="Sykes S."/>
            <person name="Yandava C."/>
            <person name="Wortman J."/>
            <person name="Nusbaum C."/>
            <person name="Birren B."/>
        </authorList>
    </citation>
    <scope>NUCLEOTIDE SEQUENCE</scope>
    <source>
        <strain evidence="10">R3-111a-1</strain>
    </source>
</reference>
<evidence type="ECO:0000256" key="7">
    <source>
        <dbReference type="PROSITE-ProRule" id="PRU00042"/>
    </source>
</evidence>
<keyword evidence="4 7" id="KW-0863">Zinc-finger</keyword>
<evidence type="ECO:0000256" key="8">
    <source>
        <dbReference type="SAM" id="MobiDB-lite"/>
    </source>
</evidence>
<dbReference type="PROSITE" id="PS00028">
    <property type="entry name" value="ZINC_FINGER_C2H2_1"/>
    <property type="match status" value="2"/>
</dbReference>
<dbReference type="PROSITE" id="PS50157">
    <property type="entry name" value="ZINC_FINGER_C2H2_2"/>
    <property type="match status" value="2"/>
</dbReference>
<evidence type="ECO:0000259" key="9">
    <source>
        <dbReference type="PROSITE" id="PS50157"/>
    </source>
</evidence>
<evidence type="ECO:0000313" key="10">
    <source>
        <dbReference type="EMBL" id="EJT81463.1"/>
    </source>
</evidence>
<dbReference type="eggNOG" id="KOG1721">
    <property type="taxonomic scope" value="Eukaryota"/>
</dbReference>
<reference evidence="12" key="1">
    <citation type="submission" date="2010-07" db="EMBL/GenBank/DDBJ databases">
        <title>The genome sequence of Gaeumannomyces graminis var. tritici strain R3-111a-1.</title>
        <authorList>
            <consortium name="The Broad Institute Genome Sequencing Platform"/>
            <person name="Ma L.-J."/>
            <person name="Dead R."/>
            <person name="Young S."/>
            <person name="Zeng Q."/>
            <person name="Koehrsen M."/>
            <person name="Alvarado L."/>
            <person name="Berlin A."/>
            <person name="Chapman S.B."/>
            <person name="Chen Z."/>
            <person name="Freedman E."/>
            <person name="Gellesch M."/>
            <person name="Goldberg J."/>
            <person name="Griggs A."/>
            <person name="Gujja S."/>
            <person name="Heilman E.R."/>
            <person name="Heiman D."/>
            <person name="Hepburn T."/>
            <person name="Howarth C."/>
            <person name="Jen D."/>
            <person name="Larson L."/>
            <person name="Mehta T."/>
            <person name="Neiman D."/>
            <person name="Pearson M."/>
            <person name="Roberts A."/>
            <person name="Saif S."/>
            <person name="Shea T."/>
            <person name="Shenoy N."/>
            <person name="Sisk P."/>
            <person name="Stolte C."/>
            <person name="Sykes S."/>
            <person name="Walk T."/>
            <person name="White J."/>
            <person name="Yandava C."/>
            <person name="Haas B."/>
            <person name="Nusbaum C."/>
            <person name="Birren B."/>
        </authorList>
    </citation>
    <scope>NUCLEOTIDE SEQUENCE [LARGE SCALE GENOMIC DNA]</scope>
    <source>
        <strain evidence="12">R3-111a-1</strain>
    </source>
</reference>
<feature type="region of interest" description="Disordered" evidence="8">
    <location>
        <begin position="42"/>
        <end position="71"/>
    </location>
</feature>
<dbReference type="InterPro" id="IPR013087">
    <property type="entry name" value="Znf_C2H2_type"/>
</dbReference>
<reference evidence="11" key="5">
    <citation type="submission" date="2018-04" db="UniProtKB">
        <authorList>
            <consortium name="EnsemblFungi"/>
        </authorList>
    </citation>
    <scope>IDENTIFICATION</scope>
    <source>
        <strain evidence="11">R3-111a-1</strain>
    </source>
</reference>
<protein>
    <submittedName>
        <fullName evidence="10">Zinc finger protein 740</fullName>
    </submittedName>
</protein>
<reference evidence="10" key="2">
    <citation type="submission" date="2010-07" db="EMBL/GenBank/DDBJ databases">
        <authorList>
            <consortium name="The Broad Institute Genome Sequencing Platform"/>
            <consortium name="Broad Institute Genome Sequencing Center for Infectious Disease"/>
            <person name="Ma L.-J."/>
            <person name="Dead R."/>
            <person name="Young S."/>
            <person name="Zeng Q."/>
            <person name="Koehrsen M."/>
            <person name="Alvarado L."/>
            <person name="Berlin A."/>
            <person name="Chapman S.B."/>
            <person name="Chen Z."/>
            <person name="Freedman E."/>
            <person name="Gellesch M."/>
            <person name="Goldberg J."/>
            <person name="Griggs A."/>
            <person name="Gujja S."/>
            <person name="Heilman E.R."/>
            <person name="Heiman D."/>
            <person name="Hepburn T."/>
            <person name="Howarth C."/>
            <person name="Jen D."/>
            <person name="Larson L."/>
            <person name="Mehta T."/>
            <person name="Neiman D."/>
            <person name="Pearson M."/>
            <person name="Roberts A."/>
            <person name="Saif S."/>
            <person name="Shea T."/>
            <person name="Shenoy N."/>
            <person name="Sisk P."/>
            <person name="Stolte C."/>
            <person name="Sykes S."/>
            <person name="Walk T."/>
            <person name="White J."/>
            <person name="Yandava C."/>
            <person name="Haas B."/>
            <person name="Nusbaum C."/>
            <person name="Birren B."/>
        </authorList>
    </citation>
    <scope>NUCLEOTIDE SEQUENCE</scope>
    <source>
        <strain evidence="10">R3-111a-1</strain>
    </source>
</reference>
<dbReference type="STRING" id="644352.J3NJL0"/>
<feature type="compositionally biased region" description="Low complexity" evidence="8">
    <location>
        <begin position="703"/>
        <end position="737"/>
    </location>
</feature>
<evidence type="ECO:0000256" key="6">
    <source>
        <dbReference type="ARBA" id="ARBA00023242"/>
    </source>
</evidence>
<feature type="compositionally biased region" description="Polar residues" evidence="8">
    <location>
        <begin position="477"/>
        <end position="494"/>
    </location>
</feature>
<dbReference type="AlphaFoldDB" id="J3NJL0"/>
<keyword evidence="5" id="KW-0862">Zinc</keyword>
<sequence>MASEKGPVAMEAPLATPPATQSAAAAAAAAAISAADLFASEAPRPGSLKRPREATPTSPPSAAAVVANPDLSPSKVQRLGLASRHSPAPLTGALADEEERIRKAEEARQAAGISDNPSHRVLDVLMSATMAMSRAQDVPDAPAPAAAPPTSPGLINSKPTTEVVAPAPQALPKPEPPTEASAGALPTSQPLDGTTAQVVDSPAPMDIDQRNDQPQGSFIAQPDAQTQDKNTAYSYPGILPPNVSMGAPAPPQRGMSLPMTSSQHPDAVPRSPSSKKHKCPCCDTVFTRHHNLKSHLLTHSQEKPYACDTCQMRFRRLHDLKRHSKLHTGEKPHICPKCDRKFARGDALARHAKGAGGCAGRRASMGSFGAEEYDESAVPEGDDSVMSGVLYDTGEADMTEEDRRRLSLSAGVKAQHPVASAPDGFGAHARAYPSAMARQGTTGGLYSPESEFYFVFPSPALLSDATTASAVVATFGPTPSSGGSPQDYSTSDHTPSGALELGPGSSSANLEAMTESPKALSPGSALAAQLGHEAAQANSSNQRSPSTTAQMAQAYGRRQEPGSAQGAPASTAIGSAPPSGGVNHQAATGAHSRASSGLGHSQNGGSGDNSANLFASGDDGLWAYIHSVDAKWEAMIKQLLERTAGLEAAKSALESQVLYQDTKMAQLSEEVGFLRQQLATSRNEPAMTSRRSEPDTQQLHDVQQLQSPQLQLEPPQAQPAQPVQSPQEVVAEALAKE</sequence>
<evidence type="ECO:0000256" key="3">
    <source>
        <dbReference type="ARBA" id="ARBA00022737"/>
    </source>
</evidence>
<dbReference type="InterPro" id="IPR036236">
    <property type="entry name" value="Znf_C2H2_sf"/>
</dbReference>
<evidence type="ECO:0000256" key="2">
    <source>
        <dbReference type="ARBA" id="ARBA00022723"/>
    </source>
</evidence>
<feature type="region of interest" description="Disordered" evidence="8">
    <location>
        <begin position="1"/>
        <end position="22"/>
    </location>
</feature>
<feature type="domain" description="C2H2-type" evidence="9">
    <location>
        <begin position="305"/>
        <end position="332"/>
    </location>
</feature>
<name>J3NJL0_GAET3</name>
<dbReference type="FunFam" id="3.30.160.60:FF:001666">
    <property type="entry name" value="MDS1 and EVI1 complex locus"/>
    <property type="match status" value="1"/>
</dbReference>
<organism evidence="10">
    <name type="scientific">Gaeumannomyces tritici (strain R3-111a-1)</name>
    <name type="common">Wheat and barley take-all root rot fungus</name>
    <name type="synonym">Gaeumannomyces graminis var. tritici</name>
    <dbReference type="NCBI Taxonomy" id="644352"/>
    <lineage>
        <taxon>Eukaryota</taxon>
        <taxon>Fungi</taxon>
        <taxon>Dikarya</taxon>
        <taxon>Ascomycota</taxon>
        <taxon>Pezizomycotina</taxon>
        <taxon>Sordariomycetes</taxon>
        <taxon>Sordariomycetidae</taxon>
        <taxon>Magnaporthales</taxon>
        <taxon>Magnaporthaceae</taxon>
        <taxon>Gaeumannomyces</taxon>
    </lineage>
</organism>